<sequence length="467" mass="52489">MIRPIKIFLYFVLVVLLILVIDQLLNDFDLFLFSKTRPASPIVDTLSLSLPVDKKKIIENSDSLLADSGTIDDKSLGLSLPPKVYYIDDSTLIAPEGFCRLLANFYEEAEQAKEHKTLIRILHIGDSQIEADRITGTLRKKFQERYGGRGPGFIIPYDPLRINANVHLSNKGEWVLSYSYRKGDSPGPLSYGFSSKVAWFRGETAGFTVGPYPWKRDRDAQFSRAKLFVISGDDSLRVEIGFNSNNLRSESVPADEGIQIVEVEDIPVGEKVSFTFFAKNSPTFHGLTLDGEYGVAVDNIAMRGRPWPGFRLADHKLLKSMASELNIGLFILQFGTNVLPTRTDDYRFYYIHFVKELQVLKTLFPDIPVLIIGVQSSAELIDNKVKPVRRARLIADAQRSAALDCGMGFLDLQKAMGGIDAAVTWAKQEPPFISSDYMHFTRKGAYEVGLKIWNLMEALRTKIEESN</sequence>
<proteinExistence type="predicted"/>
<evidence type="ECO:0000256" key="1">
    <source>
        <dbReference type="SAM" id="Phobius"/>
    </source>
</evidence>
<dbReference type="GO" id="GO:0016788">
    <property type="term" value="F:hydrolase activity, acting on ester bonds"/>
    <property type="evidence" value="ECO:0007669"/>
    <property type="project" value="UniProtKB-ARBA"/>
</dbReference>
<gene>
    <name evidence="2" type="ORF">SAMN05444380_101201</name>
</gene>
<dbReference type="AlphaFoldDB" id="A0A1I1UUB6"/>
<reference evidence="2 3" key="1">
    <citation type="submission" date="2016-10" db="EMBL/GenBank/DDBJ databases">
        <authorList>
            <person name="de Groot N.N."/>
        </authorList>
    </citation>
    <scope>NUCLEOTIDE SEQUENCE [LARGE SCALE GENOMIC DNA]</scope>
    <source>
        <strain evidence="2 3">DSM 19012</strain>
    </source>
</reference>
<dbReference type="STRING" id="385682.SAMN05444380_101201"/>
<dbReference type="Gene3D" id="3.40.50.1110">
    <property type="entry name" value="SGNH hydrolase"/>
    <property type="match status" value="1"/>
</dbReference>
<dbReference type="SUPFAM" id="SSF52266">
    <property type="entry name" value="SGNH hydrolase"/>
    <property type="match status" value="1"/>
</dbReference>
<dbReference type="InParanoid" id="A0A1I1UUB6"/>
<dbReference type="Gene3D" id="2.60.120.1360">
    <property type="match status" value="1"/>
</dbReference>
<keyword evidence="3" id="KW-1185">Reference proteome</keyword>
<dbReference type="OrthoDB" id="9810515at2"/>
<keyword evidence="1" id="KW-1133">Transmembrane helix</keyword>
<name>A0A1I1UUB6_9BACT</name>
<accession>A0A1I1UUB6</accession>
<evidence type="ECO:0000313" key="3">
    <source>
        <dbReference type="Proteomes" id="UP000181976"/>
    </source>
</evidence>
<dbReference type="RefSeq" id="WP_010526893.1">
    <property type="nucleotide sequence ID" value="NZ_AFSL01000023.1"/>
</dbReference>
<organism evidence="2 3">
    <name type="scientific">Thermophagus xiamenensis</name>
    <dbReference type="NCBI Taxonomy" id="385682"/>
    <lineage>
        <taxon>Bacteria</taxon>
        <taxon>Pseudomonadati</taxon>
        <taxon>Bacteroidota</taxon>
        <taxon>Bacteroidia</taxon>
        <taxon>Marinilabiliales</taxon>
        <taxon>Marinilabiliaceae</taxon>
        <taxon>Thermophagus</taxon>
    </lineage>
</organism>
<keyword evidence="1" id="KW-0812">Transmembrane</keyword>
<dbReference type="eggNOG" id="COG2755">
    <property type="taxonomic scope" value="Bacteria"/>
</dbReference>
<feature type="transmembrane region" description="Helical" evidence="1">
    <location>
        <begin position="7"/>
        <end position="25"/>
    </location>
</feature>
<evidence type="ECO:0000313" key="2">
    <source>
        <dbReference type="EMBL" id="SFD74269.1"/>
    </source>
</evidence>
<dbReference type="EMBL" id="FONA01000001">
    <property type="protein sequence ID" value="SFD74269.1"/>
    <property type="molecule type" value="Genomic_DNA"/>
</dbReference>
<evidence type="ECO:0008006" key="4">
    <source>
        <dbReference type="Google" id="ProtNLM"/>
    </source>
</evidence>
<dbReference type="Proteomes" id="UP000181976">
    <property type="component" value="Unassembled WGS sequence"/>
</dbReference>
<keyword evidence="1" id="KW-0472">Membrane</keyword>
<dbReference type="InterPro" id="IPR036514">
    <property type="entry name" value="SGNH_hydro_sf"/>
</dbReference>
<protein>
    <recommendedName>
        <fullName evidence="4">SGNH hydrolase-type esterase domain-containing protein</fullName>
    </recommendedName>
</protein>